<accession>H3ACZ3</accession>
<feature type="compositionally biased region" description="Polar residues" evidence="4">
    <location>
        <begin position="235"/>
        <end position="257"/>
    </location>
</feature>
<dbReference type="GeneTree" id="ENSGT00940000162821"/>
<evidence type="ECO:0000256" key="2">
    <source>
        <dbReference type="RuleBase" id="RU003876"/>
    </source>
</evidence>
<keyword evidence="3" id="KW-0175">Coiled coil</keyword>
<dbReference type="EMBL" id="AFYH01121017">
    <property type="status" value="NOT_ANNOTATED_CDS"/>
    <property type="molecule type" value="Genomic_DNA"/>
</dbReference>
<sequence>LSPPPSARDPKPASDWMIRRARARSPMKRSVESLEAVQVELEVLNNRAEQAMMRMEKKFSHLRKPHLEKRNKIIQNIPGFWVTAFLNHPQLSALITERDEDALSYMTNLEVEDFKDNKFGYRIKFYFSENPYFQSEVIIKEFSRGTNGRMVSQSTRIRWWQGLNRSLVGSMASGSGCSFFSWFLDHSSPAVDRIAQIIKDDLWPNPLQYYLITENEGGENGQDESFCNVEKGTYPSGQPLSPYTYPQHTWVGSSGSEPENGDDCVVIIDDDNDSENDDASDEDDDDDDDEIHEITDEEEDRELEEEGSHSSHRGGDGDDNDNEEEDDVIEEFNRADLEDEPGEARVQDKKEMAEENKSAEADIAGDKDGSDDG</sequence>
<dbReference type="PANTHER" id="PTHR11875">
    <property type="entry name" value="TESTIS-SPECIFIC Y-ENCODED PROTEIN"/>
    <property type="match status" value="1"/>
</dbReference>
<dbReference type="GO" id="GO:0005634">
    <property type="term" value="C:nucleus"/>
    <property type="evidence" value="ECO:0007669"/>
    <property type="project" value="InterPro"/>
</dbReference>
<reference evidence="5" key="3">
    <citation type="submission" date="2025-09" db="UniProtKB">
        <authorList>
            <consortium name="Ensembl"/>
        </authorList>
    </citation>
    <scope>IDENTIFICATION</scope>
</reference>
<proteinExistence type="inferred from homology"/>
<dbReference type="InParanoid" id="H3ACZ3"/>
<evidence type="ECO:0000313" key="5">
    <source>
        <dbReference type="Ensembl" id="ENSLACP00000007514.1"/>
    </source>
</evidence>
<dbReference type="EMBL" id="AFYH01121014">
    <property type="status" value="NOT_ANNOTATED_CDS"/>
    <property type="molecule type" value="Genomic_DNA"/>
</dbReference>
<dbReference type="AlphaFoldDB" id="H3ACZ3"/>
<dbReference type="OMA" id="EFHVNES"/>
<reference evidence="6" key="1">
    <citation type="submission" date="2011-08" db="EMBL/GenBank/DDBJ databases">
        <title>The draft genome of Latimeria chalumnae.</title>
        <authorList>
            <person name="Di Palma F."/>
            <person name="Alfoldi J."/>
            <person name="Johnson J."/>
            <person name="Berlin A."/>
            <person name="Gnerre S."/>
            <person name="Jaffe D."/>
            <person name="MacCallum I."/>
            <person name="Young S."/>
            <person name="Walker B.J."/>
            <person name="Lander E."/>
            <person name="Lindblad-Toh K."/>
        </authorList>
    </citation>
    <scope>NUCLEOTIDE SEQUENCE [LARGE SCALE GENOMIC DNA]</scope>
    <source>
        <strain evidence="6">Wild caught</strain>
    </source>
</reference>
<feature type="compositionally biased region" description="Acidic residues" evidence="4">
    <location>
        <begin position="317"/>
        <end position="330"/>
    </location>
</feature>
<dbReference type="GO" id="GO:0006334">
    <property type="term" value="P:nucleosome assembly"/>
    <property type="evidence" value="ECO:0007669"/>
    <property type="project" value="InterPro"/>
</dbReference>
<dbReference type="InterPro" id="IPR037231">
    <property type="entry name" value="NAP-like_sf"/>
</dbReference>
<evidence type="ECO:0000256" key="3">
    <source>
        <dbReference type="SAM" id="Coils"/>
    </source>
</evidence>
<dbReference type="Proteomes" id="UP000008672">
    <property type="component" value="Unassembled WGS sequence"/>
</dbReference>
<keyword evidence="6" id="KW-1185">Reference proteome</keyword>
<evidence type="ECO:0000256" key="1">
    <source>
        <dbReference type="ARBA" id="ARBA00009947"/>
    </source>
</evidence>
<feature type="compositionally biased region" description="Basic and acidic residues" evidence="4">
    <location>
        <begin position="306"/>
        <end position="316"/>
    </location>
</feature>
<comment type="similarity">
    <text evidence="1 2">Belongs to the nucleosome assembly protein (NAP) family.</text>
</comment>
<dbReference type="SUPFAM" id="SSF143113">
    <property type="entry name" value="NAP-like"/>
    <property type="match status" value="1"/>
</dbReference>
<dbReference type="EMBL" id="AFYH01121018">
    <property type="status" value="NOT_ANNOTATED_CDS"/>
    <property type="molecule type" value="Genomic_DNA"/>
</dbReference>
<dbReference type="Bgee" id="ENSLACG00000006662">
    <property type="expression patterns" value="Expressed in muscle tissue and 6 other cell types or tissues"/>
</dbReference>
<dbReference type="STRING" id="7897.ENSLACP00000007514"/>
<dbReference type="Pfam" id="PF00956">
    <property type="entry name" value="NAP"/>
    <property type="match status" value="1"/>
</dbReference>
<protein>
    <recommendedName>
        <fullName evidence="7">TSPY like 2</fullName>
    </recommendedName>
</protein>
<dbReference type="Ensembl" id="ENSLACT00000007577.1">
    <property type="protein sequence ID" value="ENSLACP00000007514.1"/>
    <property type="gene ID" value="ENSLACG00000006662.1"/>
</dbReference>
<dbReference type="HOGENOM" id="CLU_051687_4_0_1"/>
<feature type="compositionally biased region" description="Acidic residues" evidence="4">
    <location>
        <begin position="268"/>
        <end position="305"/>
    </location>
</feature>
<organism evidence="5 6">
    <name type="scientific">Latimeria chalumnae</name>
    <name type="common">Coelacanth</name>
    <dbReference type="NCBI Taxonomy" id="7897"/>
    <lineage>
        <taxon>Eukaryota</taxon>
        <taxon>Metazoa</taxon>
        <taxon>Chordata</taxon>
        <taxon>Craniata</taxon>
        <taxon>Vertebrata</taxon>
        <taxon>Euteleostomi</taxon>
        <taxon>Coelacanthiformes</taxon>
        <taxon>Coelacanthidae</taxon>
        <taxon>Latimeria</taxon>
    </lineage>
</organism>
<dbReference type="Gene3D" id="3.30.1120.90">
    <property type="entry name" value="Nucleosome assembly protein"/>
    <property type="match status" value="1"/>
</dbReference>
<feature type="coiled-coil region" evidence="3">
    <location>
        <begin position="27"/>
        <end position="58"/>
    </location>
</feature>
<dbReference type="EMBL" id="AFYH01121019">
    <property type="status" value="NOT_ANNOTATED_CDS"/>
    <property type="molecule type" value="Genomic_DNA"/>
</dbReference>
<evidence type="ECO:0000313" key="6">
    <source>
        <dbReference type="Proteomes" id="UP000008672"/>
    </source>
</evidence>
<name>H3ACZ3_LATCH</name>
<feature type="region of interest" description="Disordered" evidence="4">
    <location>
        <begin position="214"/>
        <end position="373"/>
    </location>
</feature>
<reference evidence="5" key="2">
    <citation type="submission" date="2025-08" db="UniProtKB">
        <authorList>
            <consortium name="Ensembl"/>
        </authorList>
    </citation>
    <scope>IDENTIFICATION</scope>
</reference>
<dbReference type="InterPro" id="IPR002164">
    <property type="entry name" value="NAP_family"/>
</dbReference>
<dbReference type="eggNOG" id="KOG1508">
    <property type="taxonomic scope" value="Eukaryota"/>
</dbReference>
<dbReference type="EMBL" id="AFYH01121016">
    <property type="status" value="NOT_ANNOTATED_CDS"/>
    <property type="molecule type" value="Genomic_DNA"/>
</dbReference>
<dbReference type="Gene3D" id="1.20.5.1500">
    <property type="match status" value="1"/>
</dbReference>
<feature type="compositionally biased region" description="Basic and acidic residues" evidence="4">
    <location>
        <begin position="331"/>
        <end position="373"/>
    </location>
</feature>
<dbReference type="EMBL" id="AFYH01121015">
    <property type="status" value="NOT_ANNOTATED_CDS"/>
    <property type="molecule type" value="Genomic_DNA"/>
</dbReference>
<evidence type="ECO:0000256" key="4">
    <source>
        <dbReference type="SAM" id="MobiDB-lite"/>
    </source>
</evidence>
<dbReference type="FunCoup" id="H3ACZ3">
    <property type="interactions" value="1664"/>
</dbReference>
<dbReference type="FunFam" id="3.30.1120.90:FF:000002">
    <property type="entry name" value="Testis-specific Y-encoded-like protein 2"/>
    <property type="match status" value="1"/>
</dbReference>
<evidence type="ECO:0008006" key="7">
    <source>
        <dbReference type="Google" id="ProtNLM"/>
    </source>
</evidence>